<dbReference type="InterPro" id="IPR026881">
    <property type="entry name" value="WYL_dom"/>
</dbReference>
<dbReference type="SMART" id="SM00479">
    <property type="entry name" value="EXOIII"/>
    <property type="match status" value="1"/>
</dbReference>
<sequence length="980" mass="113664">MELSKILCYDLETTGLDTKNDEILQISIINGNRKEVYNRYFQPSREKMEKGWNEKAVEVNGLTPDKLKGEDKLKDHLQEVQKLFDGADMLISFNGLKFDNILLKNSGIQIPNVRKRDIMLEFTQLKGEIKDSEEGYRWQGLSKAADYYEYEWTGKQHNALDDSLATFFVAKKIDEEFQGKDSDKNSNDPAKESLFKIIKDVLREDSDEILIKSHKGFKNYLTDSLKILKQDDGQLGHLYGRAIAGSIEIIMEHYRLENLILQRLMDVLNDSKGETWAAVQDKFKLVDEDIDDDDVIALASVQGVKADKITKKSLRTYLQTRLETYNRENDINKLSDNKESYETLIDAIEEVFDINTQRIEVLKKLKRVRNQQLLNELGLMLQRYFDPKMDCFYPGYYELADRTISNIHDCPTDFTGDDEVSDTPKHLMIQRLNSALHLMRMLVDDAKNMAMPGKKKTTPKVSKVDKKRLIEIENEIKAGVSIQLNIMLHRYENQCRNLDEKGQLKKITDGLESFAHLKEKSTQKKYKIDNTIRYSWYILQKFNKISYDEDACDNINKLFVDNSGSSLINSKQRVLYEFYLLLLNRKLDQNTLWKNISGDENISDDELDSDCIVPFWVEGVQKKGSSEKDFGKKGEEYLYSTKNVSSRTFERDMDTIKDMLYLANNNANYMLQAKDKEQEGIFDLSLRKVDKQWMLNETNVILSQEQILLLCKTLLASRTFSKKNVGKIIDSLTAHFDQELRQSLKNELKAYHPVKGVSNAKILGLLYRAISEDRYVSFKYRPVSNRIQEYRNCIPYALIFNDYYLYLILRGNKGDLLSLRVSRIVQSTNEKKADVELGKKISAAEHTQKSNELAKIYNFRAHSRYMDTSSFKETHKAVFRYYGDSEALHDIFYDAERFEYFDKDGNAETEKNRSLDKEGKLLQISKGGYVEVETSILGTGGITRWLMSQGDNVEVIGDESLKKEFNKKIASMLKRNHLNQ</sequence>
<gene>
    <name evidence="5" type="ORF">AAVZ08_11150</name>
</gene>
<dbReference type="RefSeq" id="WP_347954033.1">
    <property type="nucleotide sequence ID" value="NZ_JBCNVR010000002.1"/>
</dbReference>
<comment type="caution">
    <text evidence="5">The sequence shown here is derived from an EMBL/GenBank/DDBJ whole genome shotgun (WGS) entry which is preliminary data.</text>
</comment>
<dbReference type="EMBL" id="JBCNVT010000002">
    <property type="protein sequence ID" value="MEO5287118.1"/>
    <property type="molecule type" value="Genomic_DNA"/>
</dbReference>
<feature type="domain" description="Exonuclease" evidence="4">
    <location>
        <begin position="5"/>
        <end position="179"/>
    </location>
</feature>
<evidence type="ECO:0000256" key="3">
    <source>
        <dbReference type="ARBA" id="ARBA00022839"/>
    </source>
</evidence>
<protein>
    <submittedName>
        <fullName evidence="5">WYL domain-containing protein</fullName>
    </submittedName>
</protein>
<keyword evidence="3" id="KW-0269">Exonuclease</keyword>
<name>A0ABV0I7I3_9LACO</name>
<dbReference type="Gene3D" id="3.30.420.10">
    <property type="entry name" value="Ribonuclease H-like superfamily/Ribonuclease H"/>
    <property type="match status" value="1"/>
</dbReference>
<dbReference type="InterPro" id="IPR036397">
    <property type="entry name" value="RNaseH_sf"/>
</dbReference>
<dbReference type="PANTHER" id="PTHR30231">
    <property type="entry name" value="DNA POLYMERASE III SUBUNIT EPSILON"/>
    <property type="match status" value="1"/>
</dbReference>
<dbReference type="InterPro" id="IPR012337">
    <property type="entry name" value="RNaseH-like_sf"/>
</dbReference>
<evidence type="ECO:0000313" key="5">
    <source>
        <dbReference type="EMBL" id="MEO5287118.1"/>
    </source>
</evidence>
<evidence type="ECO:0000259" key="4">
    <source>
        <dbReference type="SMART" id="SM00479"/>
    </source>
</evidence>
<dbReference type="InterPro" id="IPR013520">
    <property type="entry name" value="Ribonucl_H"/>
</dbReference>
<evidence type="ECO:0000256" key="2">
    <source>
        <dbReference type="ARBA" id="ARBA00022801"/>
    </source>
</evidence>
<reference evidence="5 6" key="1">
    <citation type="submission" date="2024-04" db="EMBL/GenBank/DDBJ databases">
        <title>Limosilactobacillus allomucosae sp. nov., a novel species isolated from wild boar faecal samples as potential probiotics for domestic pigs.</title>
        <authorList>
            <person name="Chen B."/>
        </authorList>
    </citation>
    <scope>NUCLEOTIDE SEQUENCE [LARGE SCALE GENOMIC DNA]</scope>
    <source>
        <strain evidence="5 6">WILCCON 0055</strain>
    </source>
</reference>
<organism evidence="5 6">
    <name type="scientific">Limosilactobacillus allomucosae</name>
    <dbReference type="NCBI Taxonomy" id="3142938"/>
    <lineage>
        <taxon>Bacteria</taxon>
        <taxon>Bacillati</taxon>
        <taxon>Bacillota</taxon>
        <taxon>Bacilli</taxon>
        <taxon>Lactobacillales</taxon>
        <taxon>Lactobacillaceae</taxon>
        <taxon>Limosilactobacillus</taxon>
    </lineage>
</organism>
<dbReference type="PANTHER" id="PTHR30231:SF4">
    <property type="entry name" value="PROTEIN NEN2"/>
    <property type="match status" value="1"/>
</dbReference>
<proteinExistence type="predicted"/>
<keyword evidence="2" id="KW-0378">Hydrolase</keyword>
<evidence type="ECO:0000313" key="6">
    <source>
        <dbReference type="Proteomes" id="UP001456307"/>
    </source>
</evidence>
<keyword evidence="6" id="KW-1185">Reference proteome</keyword>
<dbReference type="CDD" id="cd06127">
    <property type="entry name" value="DEDDh"/>
    <property type="match status" value="1"/>
</dbReference>
<dbReference type="SUPFAM" id="SSF53098">
    <property type="entry name" value="Ribonuclease H-like"/>
    <property type="match status" value="1"/>
</dbReference>
<accession>A0ABV0I7I3</accession>
<evidence type="ECO:0000256" key="1">
    <source>
        <dbReference type="ARBA" id="ARBA00022722"/>
    </source>
</evidence>
<keyword evidence="1" id="KW-0540">Nuclease</keyword>
<dbReference type="Pfam" id="PF00929">
    <property type="entry name" value="RNase_T"/>
    <property type="match status" value="1"/>
</dbReference>
<dbReference type="Pfam" id="PF13280">
    <property type="entry name" value="WYL"/>
    <property type="match status" value="1"/>
</dbReference>
<dbReference type="Proteomes" id="UP001456307">
    <property type="component" value="Unassembled WGS sequence"/>
</dbReference>
<dbReference type="PROSITE" id="PS52050">
    <property type="entry name" value="WYL"/>
    <property type="match status" value="1"/>
</dbReference>